<protein>
    <submittedName>
        <fullName evidence="7">Transmembrane protein 14A-like</fullName>
    </submittedName>
</protein>
<dbReference type="GO" id="GO:0070453">
    <property type="term" value="P:regulation of heme biosynthetic process"/>
    <property type="evidence" value="ECO:0007669"/>
    <property type="project" value="TreeGrafter"/>
</dbReference>
<comment type="similarity">
    <text evidence="2">Belongs to the TMEM14 family.</text>
</comment>
<dbReference type="Pfam" id="PF03647">
    <property type="entry name" value="Tmemb_14"/>
    <property type="match status" value="1"/>
</dbReference>
<name>A0A0C9LPP5_9FUNG</name>
<keyword evidence="4 6" id="KW-1133">Transmembrane helix</keyword>
<evidence type="ECO:0000256" key="5">
    <source>
        <dbReference type="ARBA" id="ARBA00023136"/>
    </source>
</evidence>
<keyword evidence="5 6" id="KW-0472">Membrane</keyword>
<evidence type="ECO:0000256" key="4">
    <source>
        <dbReference type="ARBA" id="ARBA00022989"/>
    </source>
</evidence>
<dbReference type="Proteomes" id="UP000053815">
    <property type="component" value="Unassembled WGS sequence"/>
</dbReference>
<evidence type="ECO:0000256" key="2">
    <source>
        <dbReference type="ARBA" id="ARBA00007590"/>
    </source>
</evidence>
<dbReference type="STRING" id="91626.A0A0C9LPP5"/>
<dbReference type="InterPro" id="IPR005349">
    <property type="entry name" value="TMEM14"/>
</dbReference>
<evidence type="ECO:0000313" key="8">
    <source>
        <dbReference type="Proteomes" id="UP000053815"/>
    </source>
</evidence>
<feature type="transmembrane region" description="Helical" evidence="6">
    <location>
        <begin position="51"/>
        <end position="69"/>
    </location>
</feature>
<dbReference type="AlphaFoldDB" id="A0A0C9LPP5"/>
<proteinExistence type="inferred from homology"/>
<dbReference type="EMBL" id="DF836292">
    <property type="protein sequence ID" value="GAN00945.1"/>
    <property type="molecule type" value="Genomic_DNA"/>
</dbReference>
<gene>
    <name evidence="7" type="ORF">MAM1_0003c00373</name>
</gene>
<dbReference type="InterPro" id="IPR044890">
    <property type="entry name" value="TMEM14_sf"/>
</dbReference>
<keyword evidence="3 6" id="KW-0812">Transmembrane</keyword>
<dbReference type="Gene3D" id="1.10.10.1740">
    <property type="entry name" value="Transmembrane protein 14-like"/>
    <property type="match status" value="1"/>
</dbReference>
<evidence type="ECO:0000256" key="1">
    <source>
        <dbReference type="ARBA" id="ARBA00004370"/>
    </source>
</evidence>
<reference evidence="7" key="1">
    <citation type="submission" date="2014-09" db="EMBL/GenBank/DDBJ databases">
        <title>Draft genome sequence of an oleaginous Mucoromycotina fungus Mucor ambiguus NBRC6742.</title>
        <authorList>
            <person name="Takeda I."/>
            <person name="Yamane N."/>
            <person name="Morita T."/>
            <person name="Tamano K."/>
            <person name="Machida M."/>
            <person name="Baker S."/>
            <person name="Koike H."/>
        </authorList>
    </citation>
    <scope>NUCLEOTIDE SEQUENCE</scope>
    <source>
        <strain evidence="7">NBRC 6742</strain>
    </source>
</reference>
<evidence type="ECO:0000256" key="6">
    <source>
        <dbReference type="SAM" id="Phobius"/>
    </source>
</evidence>
<evidence type="ECO:0000313" key="7">
    <source>
        <dbReference type="EMBL" id="GAN00945.1"/>
    </source>
</evidence>
<dbReference type="OrthoDB" id="5620at2759"/>
<evidence type="ECO:0000256" key="3">
    <source>
        <dbReference type="ARBA" id="ARBA00022692"/>
    </source>
</evidence>
<organism evidence="7">
    <name type="scientific">Mucor ambiguus</name>
    <dbReference type="NCBI Taxonomy" id="91626"/>
    <lineage>
        <taxon>Eukaryota</taxon>
        <taxon>Fungi</taxon>
        <taxon>Fungi incertae sedis</taxon>
        <taxon>Mucoromycota</taxon>
        <taxon>Mucoromycotina</taxon>
        <taxon>Mucoromycetes</taxon>
        <taxon>Mucorales</taxon>
        <taxon>Mucorineae</taxon>
        <taxon>Mucoraceae</taxon>
        <taxon>Mucor</taxon>
    </lineage>
</organism>
<dbReference type="PANTHER" id="PTHR12668:SF43">
    <property type="entry name" value="TRANSMEMBRANE PROTEIN 14 HOMOLOG"/>
    <property type="match status" value="1"/>
</dbReference>
<feature type="transmembrane region" description="Helical" evidence="6">
    <location>
        <begin position="6"/>
        <end position="31"/>
    </location>
</feature>
<feature type="transmembrane region" description="Helical" evidence="6">
    <location>
        <begin position="99"/>
        <end position="118"/>
    </location>
</feature>
<dbReference type="PANTHER" id="PTHR12668">
    <property type="entry name" value="TRANSMEMBRANE PROTEIN 14, 15"/>
    <property type="match status" value="1"/>
</dbReference>
<sequence length="121" mass="13007">MTDIAGYAYGLTVFAGGLVGYIKGNTVVVILRRKYVSNVDQMSAAQSAMSLIAGSLFGALACLGAYQTSNDPKNVTLALIVSLLLLYVMGGRFYRGRKFMPAGLVSLLSLIMVIRYAMRLL</sequence>
<comment type="subcellular location">
    <subcellularLocation>
        <location evidence="1">Membrane</location>
    </subcellularLocation>
</comment>
<keyword evidence="8" id="KW-1185">Reference proteome</keyword>
<dbReference type="GO" id="GO:0031966">
    <property type="term" value="C:mitochondrial membrane"/>
    <property type="evidence" value="ECO:0007669"/>
    <property type="project" value="TreeGrafter"/>
</dbReference>
<feature type="transmembrane region" description="Helical" evidence="6">
    <location>
        <begin position="75"/>
        <end position="94"/>
    </location>
</feature>
<accession>A0A0C9LPP5</accession>